<dbReference type="EMBL" id="JANVFT010000067">
    <property type="protein sequence ID" value="KAJ4477582.1"/>
    <property type="molecule type" value="Genomic_DNA"/>
</dbReference>
<reference evidence="2" key="1">
    <citation type="submission" date="2022-08" db="EMBL/GenBank/DDBJ databases">
        <title>A Global Phylogenomic Analysis of the Shiitake Genus Lentinula.</title>
        <authorList>
            <consortium name="DOE Joint Genome Institute"/>
            <person name="Sierra-Patev S."/>
            <person name="Min B."/>
            <person name="Naranjo-Ortiz M."/>
            <person name="Looney B."/>
            <person name="Konkel Z."/>
            <person name="Slot J.C."/>
            <person name="Sakamoto Y."/>
            <person name="Steenwyk J.L."/>
            <person name="Rokas A."/>
            <person name="Carro J."/>
            <person name="Camarero S."/>
            <person name="Ferreira P."/>
            <person name="Molpeceres G."/>
            <person name="Ruiz-Duenas F.J."/>
            <person name="Serrano A."/>
            <person name="Henrissat B."/>
            <person name="Drula E."/>
            <person name="Hughes K.W."/>
            <person name="Mata J.L."/>
            <person name="Ishikawa N.K."/>
            <person name="Vargas-Isla R."/>
            <person name="Ushijima S."/>
            <person name="Smith C.A."/>
            <person name="Ahrendt S."/>
            <person name="Andreopoulos W."/>
            <person name="He G."/>
            <person name="Labutti K."/>
            <person name="Lipzen A."/>
            <person name="Ng V."/>
            <person name="Riley R."/>
            <person name="Sandor L."/>
            <person name="Barry K."/>
            <person name="Martinez A.T."/>
            <person name="Xiao Y."/>
            <person name="Gibbons J.G."/>
            <person name="Terashima K."/>
            <person name="Grigoriev I.V."/>
            <person name="Hibbett D.S."/>
        </authorList>
    </citation>
    <scope>NUCLEOTIDE SEQUENCE</scope>
    <source>
        <strain evidence="2">RHP3577 ss4</strain>
    </source>
</reference>
<proteinExistence type="predicted"/>
<sequence length="308" mass="34103">MHFQLLSITCTLVLLVATAPVDKPRVRDVLKLTNTKSITRLSSTQDNVNINMCPALTNIIGSNHTNKSKRADVQHPAGKSNVVLFHGTYSIASVTALKSEVNLELSAKHGDLHSTMASGVDGGFYLTDSLLAAGQFACRDVEPTAYILEYEWTGASLPVKDYQAGGDFKAYLEYEKYAYPRNAALDQVMKDNVMISGYNFVSSKWEFSTLAQFVSLRPMNARGVDDCLSDNFWQYALIKQQAATSNLKYITTYEVVCSAVPDGNKLNNVLYSASQKSSPVFPEMVKQLTECWKGPFDWHTAVVVKQCH</sequence>
<comment type="caution">
    <text evidence="2">The sequence shown here is derived from an EMBL/GenBank/DDBJ whole genome shotgun (WGS) entry which is preliminary data.</text>
</comment>
<accession>A0ABQ8V6W4</accession>
<dbReference type="Proteomes" id="UP001150217">
    <property type="component" value="Unassembled WGS sequence"/>
</dbReference>
<gene>
    <name evidence="2" type="ORF">C8R41DRAFT_923035</name>
</gene>
<keyword evidence="3" id="KW-1185">Reference proteome</keyword>
<organism evidence="2 3">
    <name type="scientific">Lentinula lateritia</name>
    <dbReference type="NCBI Taxonomy" id="40482"/>
    <lineage>
        <taxon>Eukaryota</taxon>
        <taxon>Fungi</taxon>
        <taxon>Dikarya</taxon>
        <taxon>Basidiomycota</taxon>
        <taxon>Agaricomycotina</taxon>
        <taxon>Agaricomycetes</taxon>
        <taxon>Agaricomycetidae</taxon>
        <taxon>Agaricales</taxon>
        <taxon>Marasmiineae</taxon>
        <taxon>Omphalotaceae</taxon>
        <taxon>Lentinula</taxon>
    </lineage>
</organism>
<protein>
    <submittedName>
        <fullName evidence="2">Uncharacterized protein</fullName>
    </submittedName>
</protein>
<keyword evidence="1" id="KW-0732">Signal</keyword>
<feature type="signal peptide" evidence="1">
    <location>
        <begin position="1"/>
        <end position="18"/>
    </location>
</feature>
<evidence type="ECO:0000313" key="2">
    <source>
        <dbReference type="EMBL" id="KAJ4477582.1"/>
    </source>
</evidence>
<feature type="chain" id="PRO_5047088142" evidence="1">
    <location>
        <begin position="19"/>
        <end position="308"/>
    </location>
</feature>
<evidence type="ECO:0000313" key="3">
    <source>
        <dbReference type="Proteomes" id="UP001150217"/>
    </source>
</evidence>
<evidence type="ECO:0000256" key="1">
    <source>
        <dbReference type="SAM" id="SignalP"/>
    </source>
</evidence>
<name>A0ABQ8V6W4_9AGAR</name>